<dbReference type="Pfam" id="PF01546">
    <property type="entry name" value="Peptidase_M20"/>
    <property type="match status" value="1"/>
</dbReference>
<feature type="signal peptide" evidence="2">
    <location>
        <begin position="1"/>
        <end position="17"/>
    </location>
</feature>
<evidence type="ECO:0000313" key="5">
    <source>
        <dbReference type="Proteomes" id="UP000782312"/>
    </source>
</evidence>
<keyword evidence="1" id="KW-0378">Hydrolase</keyword>
<dbReference type="PANTHER" id="PTHR43501">
    <property type="entry name" value="CYTOSOL NON-SPECIFIC DIPEPTIDASE"/>
    <property type="match status" value="1"/>
</dbReference>
<dbReference type="Gene3D" id="3.40.630.10">
    <property type="entry name" value="Zn peptidases"/>
    <property type="match status" value="1"/>
</dbReference>
<evidence type="ECO:0000313" key="4">
    <source>
        <dbReference type="EMBL" id="MBI3129609.1"/>
    </source>
</evidence>
<dbReference type="InterPro" id="IPR002933">
    <property type="entry name" value="Peptidase_M20"/>
</dbReference>
<keyword evidence="2" id="KW-0732">Signal</keyword>
<dbReference type="Gene3D" id="3.30.70.360">
    <property type="match status" value="1"/>
</dbReference>
<dbReference type="InterPro" id="IPR011650">
    <property type="entry name" value="Peptidase_M20_dimer"/>
</dbReference>
<accession>A0A932MNQ5</accession>
<dbReference type="InterPro" id="IPR036264">
    <property type="entry name" value="Bact_exopeptidase_dim_dom"/>
</dbReference>
<evidence type="ECO:0000256" key="2">
    <source>
        <dbReference type="SAM" id="SignalP"/>
    </source>
</evidence>
<dbReference type="SUPFAM" id="SSF55031">
    <property type="entry name" value="Bacterial exopeptidase dimerisation domain"/>
    <property type="match status" value="1"/>
</dbReference>
<dbReference type="InterPro" id="IPR001160">
    <property type="entry name" value="Peptidase_M20C"/>
</dbReference>
<evidence type="ECO:0000259" key="3">
    <source>
        <dbReference type="Pfam" id="PF07687"/>
    </source>
</evidence>
<proteinExistence type="predicted"/>
<dbReference type="AlphaFoldDB" id="A0A932MNQ5"/>
<comment type="caution">
    <text evidence="4">The sequence shown here is derived from an EMBL/GenBank/DDBJ whole genome shotgun (WGS) entry which is preliminary data.</text>
</comment>
<name>A0A932MNQ5_UNCTE</name>
<dbReference type="PANTHER" id="PTHR43501:SF1">
    <property type="entry name" value="CYTOSOL NON-SPECIFIC DIPEPTIDASE"/>
    <property type="match status" value="1"/>
</dbReference>
<dbReference type="Pfam" id="PF07687">
    <property type="entry name" value="M20_dimer"/>
    <property type="match status" value="1"/>
</dbReference>
<gene>
    <name evidence="4" type="ORF">HYZ11_18525</name>
</gene>
<evidence type="ECO:0000256" key="1">
    <source>
        <dbReference type="ARBA" id="ARBA00022801"/>
    </source>
</evidence>
<dbReference type="GO" id="GO:0070573">
    <property type="term" value="F:metallodipeptidase activity"/>
    <property type="evidence" value="ECO:0007669"/>
    <property type="project" value="TreeGrafter"/>
</dbReference>
<protein>
    <submittedName>
        <fullName evidence="4">M20/M25/M40 family metallo-hydrolase</fullName>
    </submittedName>
</protein>
<dbReference type="SUPFAM" id="SSF53187">
    <property type="entry name" value="Zn-dependent exopeptidases"/>
    <property type="match status" value="1"/>
</dbReference>
<reference evidence="4" key="1">
    <citation type="submission" date="2020-07" db="EMBL/GenBank/DDBJ databases">
        <title>Huge and variable diversity of episymbiotic CPR bacteria and DPANN archaea in groundwater ecosystems.</title>
        <authorList>
            <person name="He C.Y."/>
            <person name="Keren R."/>
            <person name="Whittaker M."/>
            <person name="Farag I.F."/>
            <person name="Doudna J."/>
            <person name="Cate J.H.D."/>
            <person name="Banfield J.F."/>
        </authorList>
    </citation>
    <scope>NUCLEOTIDE SEQUENCE</scope>
    <source>
        <strain evidence="4">NC_groundwater_763_Ag_S-0.2um_68_21</strain>
    </source>
</reference>
<dbReference type="GO" id="GO:0005829">
    <property type="term" value="C:cytosol"/>
    <property type="evidence" value="ECO:0007669"/>
    <property type="project" value="TreeGrafter"/>
</dbReference>
<feature type="chain" id="PRO_5037427749" evidence="2">
    <location>
        <begin position="18"/>
        <end position="432"/>
    </location>
</feature>
<dbReference type="GO" id="GO:0006508">
    <property type="term" value="P:proteolysis"/>
    <property type="evidence" value="ECO:0007669"/>
    <property type="project" value="InterPro"/>
</dbReference>
<feature type="domain" description="Peptidase M20 dimerisation" evidence="3">
    <location>
        <begin position="219"/>
        <end position="318"/>
    </location>
</feature>
<dbReference type="Proteomes" id="UP000782312">
    <property type="component" value="Unassembled WGS sequence"/>
</dbReference>
<dbReference type="EMBL" id="JACPUR010000041">
    <property type="protein sequence ID" value="MBI3129609.1"/>
    <property type="molecule type" value="Genomic_DNA"/>
</dbReference>
<sequence length="432" mass="46360">MKELLALAGLLLASALAAEGAQEGGEDALARIGRADPLLAAMLELIAVPSPSGQEEKIGELILSRLRALGLEARRDEAGNVTARIPASPGMESVPALLMTAHMDMVPGDKKEPLRPVRPRAAMIGGKEWIATDGTTTLGADDKAGVAVILDVAARLMGKRGAPVPHGPVEIAITVEEETSMRGAYSLRTEEFQAKFALVIDGENLYEVVWELAGGAEVVIRAHGARGGHSGLDIHRPDNVNAIKALTEIDREIPQGVVEKNERGVVLSINAGLIEGGTARNAIASEARVTYLLRSTDPEAEKRLIERIRAIAAAAEKKHQALQPDFRAEVKADSFLPPWKAATDSPLIRWVQKAGERVGAKEVRPISMHAGAESNVFASKKNAKGETLLPLLIGAANLHGIHTTAERLDWRSLIQGRDWVLEIIRVMAEERR</sequence>
<organism evidence="4 5">
    <name type="scientific">Tectimicrobiota bacterium</name>
    <dbReference type="NCBI Taxonomy" id="2528274"/>
    <lineage>
        <taxon>Bacteria</taxon>
        <taxon>Pseudomonadati</taxon>
        <taxon>Nitrospinota/Tectimicrobiota group</taxon>
        <taxon>Candidatus Tectimicrobiota</taxon>
    </lineage>
</organism>